<dbReference type="PROSITE" id="PS51354">
    <property type="entry name" value="GLUTAREDOXIN_2"/>
    <property type="match status" value="1"/>
</dbReference>
<organism evidence="2 3">
    <name type="scientific">Catenisphaera adipataccumulans</name>
    <dbReference type="NCBI Taxonomy" id="700500"/>
    <lineage>
        <taxon>Bacteria</taxon>
        <taxon>Bacillati</taxon>
        <taxon>Bacillota</taxon>
        <taxon>Erysipelotrichia</taxon>
        <taxon>Erysipelotrichales</taxon>
        <taxon>Erysipelotrichaceae</taxon>
        <taxon>Catenisphaera</taxon>
    </lineage>
</organism>
<protein>
    <submittedName>
        <fullName evidence="2">Putative bacteriocin transport accessory protein</fullName>
    </submittedName>
</protein>
<dbReference type="PROSITE" id="PS51257">
    <property type="entry name" value="PROKAR_LIPOPROTEIN"/>
    <property type="match status" value="1"/>
</dbReference>
<sequence length="188" mass="21238">MKKFMILCLLFSLCACSATETANQETDAPAACDASSECTDDNETETAEFTEISMEDALDYFRQGKSGVLFFGFTSCPWCKQARPILKKVSAETGVPVYYIKVRDEDGNLTYSDEQREELSQYIGDYMSVNKDQDNKLWLYVPLVINVKDGKAVDGHEGTLKGHNAEKEKLTAKQKKKLKKIYKRVLTE</sequence>
<gene>
    <name evidence="2" type="ORF">HNQ47_001829</name>
</gene>
<dbReference type="Proteomes" id="UP000539953">
    <property type="component" value="Unassembled WGS sequence"/>
</dbReference>
<proteinExistence type="predicted"/>
<evidence type="ECO:0000313" key="3">
    <source>
        <dbReference type="Proteomes" id="UP000539953"/>
    </source>
</evidence>
<dbReference type="Gene3D" id="3.40.30.10">
    <property type="entry name" value="Glutaredoxin"/>
    <property type="match status" value="1"/>
</dbReference>
<comment type="caution">
    <text evidence="2">The sequence shown here is derived from an EMBL/GenBank/DDBJ whole genome shotgun (WGS) entry which is preliminary data.</text>
</comment>
<keyword evidence="3" id="KW-1185">Reference proteome</keyword>
<evidence type="ECO:0000256" key="1">
    <source>
        <dbReference type="SAM" id="SignalP"/>
    </source>
</evidence>
<accession>A0A7W8FW26</accession>
<evidence type="ECO:0000313" key="2">
    <source>
        <dbReference type="EMBL" id="MBB5183788.1"/>
    </source>
</evidence>
<dbReference type="SUPFAM" id="SSF52833">
    <property type="entry name" value="Thioredoxin-like"/>
    <property type="match status" value="1"/>
</dbReference>
<dbReference type="RefSeq" id="WP_183329082.1">
    <property type="nucleotide sequence ID" value="NZ_JACHHK010000008.1"/>
</dbReference>
<keyword evidence="1" id="KW-0732">Signal</keyword>
<reference evidence="2 3" key="1">
    <citation type="submission" date="2020-08" db="EMBL/GenBank/DDBJ databases">
        <title>Genomic Encyclopedia of Type Strains, Phase IV (KMG-IV): sequencing the most valuable type-strain genomes for metagenomic binning, comparative biology and taxonomic classification.</title>
        <authorList>
            <person name="Goeker M."/>
        </authorList>
    </citation>
    <scope>NUCLEOTIDE SEQUENCE [LARGE SCALE GENOMIC DNA]</scope>
    <source>
        <strain evidence="2 3">DSM 25799</strain>
    </source>
</reference>
<dbReference type="InterPro" id="IPR036249">
    <property type="entry name" value="Thioredoxin-like_sf"/>
</dbReference>
<name>A0A7W8FW26_9FIRM</name>
<feature type="chain" id="PRO_5039379238" evidence="1">
    <location>
        <begin position="18"/>
        <end position="188"/>
    </location>
</feature>
<feature type="signal peptide" evidence="1">
    <location>
        <begin position="1"/>
        <end position="17"/>
    </location>
</feature>
<dbReference type="EMBL" id="JACHHK010000008">
    <property type="protein sequence ID" value="MBB5183788.1"/>
    <property type="molecule type" value="Genomic_DNA"/>
</dbReference>
<dbReference type="AlphaFoldDB" id="A0A7W8FW26"/>